<evidence type="ECO:0000259" key="12">
    <source>
        <dbReference type="SMART" id="SM00852"/>
    </source>
</evidence>
<dbReference type="GO" id="GO:0006777">
    <property type="term" value="P:Mo-molybdopterin cofactor biosynthetic process"/>
    <property type="evidence" value="ECO:0007669"/>
    <property type="project" value="UniProtKB-UniRule"/>
</dbReference>
<keyword evidence="8 11" id="KW-0460">Magnesium</keyword>
<evidence type="ECO:0000313" key="14">
    <source>
        <dbReference type="Proteomes" id="UP000178602"/>
    </source>
</evidence>
<dbReference type="CDD" id="cd00887">
    <property type="entry name" value="MoeA"/>
    <property type="match status" value="1"/>
</dbReference>
<evidence type="ECO:0000256" key="7">
    <source>
        <dbReference type="ARBA" id="ARBA00022723"/>
    </source>
</evidence>
<dbReference type="Pfam" id="PF03453">
    <property type="entry name" value="MoeA_N"/>
    <property type="match status" value="1"/>
</dbReference>
<dbReference type="Gene3D" id="2.170.190.11">
    <property type="entry name" value="Molybdopterin biosynthesis moea protein, domain 3"/>
    <property type="match status" value="1"/>
</dbReference>
<comment type="function">
    <text evidence="2 11">Catalyzes the insertion of molybdate into adenylated molybdopterin with the concomitant release of AMP.</text>
</comment>
<dbReference type="PANTHER" id="PTHR10192">
    <property type="entry name" value="MOLYBDOPTERIN BIOSYNTHESIS PROTEIN"/>
    <property type="match status" value="1"/>
</dbReference>
<dbReference type="FunFam" id="2.170.190.11:FF:000001">
    <property type="entry name" value="Molybdopterin molybdenumtransferase"/>
    <property type="match status" value="1"/>
</dbReference>
<comment type="catalytic activity">
    <reaction evidence="10">
        <text>adenylyl-molybdopterin + molybdate = Mo-molybdopterin + AMP + H(+)</text>
        <dbReference type="Rhea" id="RHEA:35047"/>
        <dbReference type="ChEBI" id="CHEBI:15378"/>
        <dbReference type="ChEBI" id="CHEBI:36264"/>
        <dbReference type="ChEBI" id="CHEBI:62727"/>
        <dbReference type="ChEBI" id="CHEBI:71302"/>
        <dbReference type="ChEBI" id="CHEBI:456215"/>
        <dbReference type="EC" id="2.10.1.1"/>
    </reaction>
</comment>
<evidence type="ECO:0000256" key="8">
    <source>
        <dbReference type="ARBA" id="ARBA00022842"/>
    </source>
</evidence>
<dbReference type="FunFam" id="3.40.980.10:FF:000004">
    <property type="entry name" value="Molybdopterin molybdenumtransferase"/>
    <property type="match status" value="1"/>
</dbReference>
<comment type="pathway">
    <text evidence="3 11">Cofactor biosynthesis; molybdopterin biosynthesis.</text>
</comment>
<dbReference type="EC" id="2.10.1.1" evidence="11"/>
<dbReference type="InterPro" id="IPR036425">
    <property type="entry name" value="MoaB/Mog-like_dom_sf"/>
</dbReference>
<dbReference type="GO" id="GO:0061599">
    <property type="term" value="F:molybdopterin molybdotransferase activity"/>
    <property type="evidence" value="ECO:0007669"/>
    <property type="project" value="UniProtKB-UniRule"/>
</dbReference>
<dbReference type="InterPro" id="IPR005111">
    <property type="entry name" value="MoeA_C_domain_IV"/>
</dbReference>
<dbReference type="Gene3D" id="3.90.105.10">
    <property type="entry name" value="Molybdopterin biosynthesis moea protein, domain 2"/>
    <property type="match status" value="1"/>
</dbReference>
<dbReference type="SUPFAM" id="SSF53218">
    <property type="entry name" value="Molybdenum cofactor biosynthesis proteins"/>
    <property type="match status" value="1"/>
</dbReference>
<protein>
    <recommendedName>
        <fullName evidence="11">Molybdopterin molybdenumtransferase</fullName>
        <ecNumber evidence="11">2.10.1.1</ecNumber>
    </recommendedName>
</protein>
<dbReference type="InterPro" id="IPR008284">
    <property type="entry name" value="MoCF_biosynth_CS"/>
</dbReference>
<evidence type="ECO:0000256" key="5">
    <source>
        <dbReference type="ARBA" id="ARBA00022505"/>
    </source>
</evidence>
<dbReference type="SUPFAM" id="SSF63882">
    <property type="entry name" value="MoeA N-terminal region -like"/>
    <property type="match status" value="1"/>
</dbReference>
<feature type="domain" description="MoaB/Mog" evidence="12">
    <location>
        <begin position="173"/>
        <end position="311"/>
    </location>
</feature>
<evidence type="ECO:0000256" key="3">
    <source>
        <dbReference type="ARBA" id="ARBA00005046"/>
    </source>
</evidence>
<gene>
    <name evidence="13" type="ORF">A3K49_01580</name>
</gene>
<dbReference type="PROSITE" id="PS01079">
    <property type="entry name" value="MOCF_BIOSYNTHESIS_2"/>
    <property type="match status" value="1"/>
</dbReference>
<dbReference type="SUPFAM" id="SSF63867">
    <property type="entry name" value="MoeA C-terminal domain-like"/>
    <property type="match status" value="1"/>
</dbReference>
<evidence type="ECO:0000256" key="4">
    <source>
        <dbReference type="ARBA" id="ARBA00010763"/>
    </source>
</evidence>
<dbReference type="AlphaFoldDB" id="A0A1F4T4G1"/>
<dbReference type="Gene3D" id="2.40.340.10">
    <property type="entry name" value="MoeA, C-terminal, domain IV"/>
    <property type="match status" value="1"/>
</dbReference>
<reference evidence="13 14" key="1">
    <citation type="journal article" date="2016" name="Nat. Commun.">
        <title>Thousands of microbial genomes shed light on interconnected biogeochemical processes in an aquifer system.</title>
        <authorList>
            <person name="Anantharaman K."/>
            <person name="Brown C.T."/>
            <person name="Hug L.A."/>
            <person name="Sharon I."/>
            <person name="Castelle C.J."/>
            <person name="Probst A.J."/>
            <person name="Thomas B.C."/>
            <person name="Singh A."/>
            <person name="Wilkins M.J."/>
            <person name="Karaoz U."/>
            <person name="Brodie E.L."/>
            <person name="Williams K.H."/>
            <person name="Hubbard S.S."/>
            <person name="Banfield J.F."/>
        </authorList>
    </citation>
    <scope>NUCLEOTIDE SEQUENCE [LARGE SCALE GENOMIC DNA]</scope>
</reference>
<dbReference type="Pfam" id="PF03454">
    <property type="entry name" value="MoeA_C"/>
    <property type="match status" value="1"/>
</dbReference>
<dbReference type="Proteomes" id="UP000178602">
    <property type="component" value="Unassembled WGS sequence"/>
</dbReference>
<dbReference type="SMART" id="SM00852">
    <property type="entry name" value="MoCF_biosynth"/>
    <property type="match status" value="1"/>
</dbReference>
<evidence type="ECO:0000256" key="1">
    <source>
        <dbReference type="ARBA" id="ARBA00001946"/>
    </source>
</evidence>
<evidence type="ECO:0000256" key="9">
    <source>
        <dbReference type="ARBA" id="ARBA00023150"/>
    </source>
</evidence>
<evidence type="ECO:0000313" key="13">
    <source>
        <dbReference type="EMBL" id="OGC27691.1"/>
    </source>
</evidence>
<keyword evidence="6 11" id="KW-0808">Transferase</keyword>
<comment type="similarity">
    <text evidence="4 11">Belongs to the MoeA family.</text>
</comment>
<dbReference type="PANTHER" id="PTHR10192:SF5">
    <property type="entry name" value="GEPHYRIN"/>
    <property type="match status" value="1"/>
</dbReference>
<dbReference type="NCBIfam" id="NF045515">
    <property type="entry name" value="Glp_gephyrin"/>
    <property type="match status" value="1"/>
</dbReference>
<keyword evidence="7 11" id="KW-0479">Metal-binding</keyword>
<name>A0A1F4T4G1_UNCSA</name>
<dbReference type="UniPathway" id="UPA00344"/>
<keyword evidence="5 11" id="KW-0500">Molybdenum</keyword>
<sequence length="391" mass="41978">MIKATKALNIVLGQVCSLGLETLPVSAALGRVLAKNIYSDVNIPPFNRSAMDGFAINSKDPAEVFAVIEDIPAGKVPGKTIKSGECARIMTGAMLPKGADQVIRVEDSIKEPANKVKMRRSVAGRKNVAQRGEDVKKGELVLRSGTLIRPQEVAMLATVGKTNVKVVRLPKVGVISTGSELVEPIFKPTTGQIRNSNGPMLIAQLQRLGIEANYLGIAKDNIKATKAMVAQGLRENDILILSGGVSVGDYDFVKEVLQDCGVKIIFNKVAIKPGKPTVFGTKRNKLIFGLPGNPVSVLVVFELFVAPAISKMIGKESPEAFISLPLITDHSCKSSKREQYQPVLIKQGGVQPIDFHGSAHMFALTKANAIMRIKSGTNELKKGTIIDVRPI</sequence>
<dbReference type="InterPro" id="IPR001453">
    <property type="entry name" value="MoaB/Mog_dom"/>
</dbReference>
<dbReference type="EMBL" id="MEUG01000001">
    <property type="protein sequence ID" value="OGC27691.1"/>
    <property type="molecule type" value="Genomic_DNA"/>
</dbReference>
<dbReference type="InterPro" id="IPR005110">
    <property type="entry name" value="MoeA_linker/N"/>
</dbReference>
<dbReference type="NCBIfam" id="TIGR00177">
    <property type="entry name" value="molyb_syn"/>
    <property type="match status" value="1"/>
</dbReference>
<dbReference type="InterPro" id="IPR036688">
    <property type="entry name" value="MoeA_C_domain_IV_sf"/>
</dbReference>
<dbReference type="GO" id="GO:0046872">
    <property type="term" value="F:metal ion binding"/>
    <property type="evidence" value="ECO:0007669"/>
    <property type="project" value="UniProtKB-UniRule"/>
</dbReference>
<keyword evidence="9 11" id="KW-0501">Molybdenum cofactor biosynthesis</keyword>
<evidence type="ECO:0000256" key="10">
    <source>
        <dbReference type="ARBA" id="ARBA00047317"/>
    </source>
</evidence>
<evidence type="ECO:0000256" key="6">
    <source>
        <dbReference type="ARBA" id="ARBA00022679"/>
    </source>
</evidence>
<accession>A0A1F4T4G1</accession>
<dbReference type="Pfam" id="PF00994">
    <property type="entry name" value="MoCF_biosynth"/>
    <property type="match status" value="1"/>
</dbReference>
<comment type="caution">
    <text evidence="13">The sequence shown here is derived from an EMBL/GenBank/DDBJ whole genome shotgun (WGS) entry which is preliminary data.</text>
</comment>
<dbReference type="GO" id="GO:0005829">
    <property type="term" value="C:cytosol"/>
    <property type="evidence" value="ECO:0007669"/>
    <property type="project" value="TreeGrafter"/>
</dbReference>
<proteinExistence type="inferred from homology"/>
<comment type="cofactor">
    <cofactor evidence="1 11">
        <name>Mg(2+)</name>
        <dbReference type="ChEBI" id="CHEBI:18420"/>
    </cofactor>
</comment>
<organism evidence="13 14">
    <name type="scientific">candidate division WOR-1 bacterium RIFOXYC12_FULL_54_18</name>
    <dbReference type="NCBI Taxonomy" id="1802584"/>
    <lineage>
        <taxon>Bacteria</taxon>
        <taxon>Bacillati</taxon>
        <taxon>Saganbacteria</taxon>
    </lineage>
</organism>
<dbReference type="Gene3D" id="3.40.980.10">
    <property type="entry name" value="MoaB/Mog-like domain"/>
    <property type="match status" value="1"/>
</dbReference>
<dbReference type="InterPro" id="IPR038987">
    <property type="entry name" value="MoeA-like"/>
</dbReference>
<dbReference type="InterPro" id="IPR036135">
    <property type="entry name" value="MoeA_linker/N_sf"/>
</dbReference>
<evidence type="ECO:0000256" key="2">
    <source>
        <dbReference type="ARBA" id="ARBA00002901"/>
    </source>
</evidence>
<evidence type="ECO:0000256" key="11">
    <source>
        <dbReference type="RuleBase" id="RU365090"/>
    </source>
</evidence>